<keyword evidence="1" id="KW-0472">Membrane</keyword>
<evidence type="ECO:0000256" key="1">
    <source>
        <dbReference type="SAM" id="Phobius"/>
    </source>
</evidence>
<accession>A0A177ZST6</accession>
<dbReference type="Pfam" id="PF13618">
    <property type="entry name" value="Gluconate_2-dh3"/>
    <property type="match status" value="1"/>
</dbReference>
<keyword evidence="1" id="KW-1133">Transmembrane helix</keyword>
<dbReference type="EMBL" id="LDJR01000047">
    <property type="protein sequence ID" value="OAK71006.1"/>
    <property type="molecule type" value="Genomic_DNA"/>
</dbReference>
<dbReference type="Proteomes" id="UP000077881">
    <property type="component" value="Unassembled WGS sequence"/>
</dbReference>
<gene>
    <name evidence="2" type="ORF">ABB05_11520</name>
</gene>
<sequence length="264" mass="29628">MRMSEQENKKGMTRREFIRKGGYVAGGVVGGGVLGGLITQQTLKTNKKGETSPQQDNGKGAEVSYQRAMMYFSNPEEFTVLSQAAERIFPADDLGPGAIDLDVPYYIDHQLAGTWGNNARDYMLGPFYPGLETQGFQSHLRRNEIFNQGISKIQSHSQEKYKKKFTELDEEEQDKVLTDFEKGKVKMDGVTSKDFFTLFRMAVLEGVYADPLYGGNRDMAAWKMKGFPGNQMSYLDKIEATDFLEIEPVSLTAHMPAQKKKSNG</sequence>
<dbReference type="OrthoDB" id="8400810at2"/>
<dbReference type="PATRIC" id="fig|217031.6.peg.2459"/>
<protein>
    <submittedName>
        <fullName evidence="2">Dehydrogenase</fullName>
    </submittedName>
</protein>
<name>A0A177ZST6_9BACI</name>
<feature type="transmembrane region" description="Helical" evidence="1">
    <location>
        <begin position="21"/>
        <end position="38"/>
    </location>
</feature>
<keyword evidence="1" id="KW-0812">Transmembrane</keyword>
<dbReference type="STRING" id="217031.ABB05_11520"/>
<dbReference type="AlphaFoldDB" id="A0A177ZST6"/>
<comment type="caution">
    <text evidence="2">The sequence shown here is derived from an EMBL/GenBank/DDBJ whole genome shotgun (WGS) entry which is preliminary data.</text>
</comment>
<keyword evidence="3" id="KW-1185">Reference proteome</keyword>
<evidence type="ECO:0000313" key="2">
    <source>
        <dbReference type="EMBL" id="OAK71006.1"/>
    </source>
</evidence>
<organism evidence="2 3">
    <name type="scientific">Lederbergia galactosidilytica</name>
    <dbReference type="NCBI Taxonomy" id="217031"/>
    <lineage>
        <taxon>Bacteria</taxon>
        <taxon>Bacillati</taxon>
        <taxon>Bacillota</taxon>
        <taxon>Bacilli</taxon>
        <taxon>Bacillales</taxon>
        <taxon>Bacillaceae</taxon>
        <taxon>Lederbergia</taxon>
    </lineage>
</organism>
<reference evidence="2 3" key="1">
    <citation type="submission" date="2015-05" db="EMBL/GenBank/DDBJ databases">
        <title>Comparison of genome.</title>
        <authorList>
            <person name="Zheng Z."/>
            <person name="Sun M."/>
        </authorList>
    </citation>
    <scope>NUCLEOTIDE SEQUENCE [LARGE SCALE GENOMIC DNA]</scope>
    <source>
        <strain evidence="2 3">G25-74</strain>
    </source>
</reference>
<dbReference type="InterPro" id="IPR027056">
    <property type="entry name" value="Gluconate_2DH_su3"/>
</dbReference>
<evidence type="ECO:0000313" key="3">
    <source>
        <dbReference type="Proteomes" id="UP000077881"/>
    </source>
</evidence>
<proteinExistence type="predicted"/>